<dbReference type="InterPro" id="IPR013342">
    <property type="entry name" value="Mandelate_racemase_C"/>
</dbReference>
<dbReference type="InterPro" id="IPR029017">
    <property type="entry name" value="Enolase-like_N"/>
</dbReference>
<organism evidence="5 6">
    <name type="scientific">Ruegeria arenilitoris</name>
    <dbReference type="NCBI Taxonomy" id="1173585"/>
    <lineage>
        <taxon>Bacteria</taxon>
        <taxon>Pseudomonadati</taxon>
        <taxon>Pseudomonadota</taxon>
        <taxon>Alphaproteobacteria</taxon>
        <taxon>Rhodobacterales</taxon>
        <taxon>Roseobacteraceae</taxon>
        <taxon>Ruegeria</taxon>
    </lineage>
</organism>
<dbReference type="CDD" id="cd03316">
    <property type="entry name" value="MR_like"/>
    <property type="match status" value="1"/>
</dbReference>
<dbReference type="GO" id="GO:0009063">
    <property type="term" value="P:amino acid catabolic process"/>
    <property type="evidence" value="ECO:0007669"/>
    <property type="project" value="InterPro"/>
</dbReference>
<dbReference type="AlphaFoldDB" id="A0A238JR81"/>
<dbReference type="GO" id="GO:0016836">
    <property type="term" value="F:hydro-lyase activity"/>
    <property type="evidence" value="ECO:0007669"/>
    <property type="project" value="TreeGrafter"/>
</dbReference>
<evidence type="ECO:0000259" key="4">
    <source>
        <dbReference type="SMART" id="SM00922"/>
    </source>
</evidence>
<dbReference type="Gene3D" id="3.20.20.120">
    <property type="entry name" value="Enolase-like C-terminal domain"/>
    <property type="match status" value="1"/>
</dbReference>
<keyword evidence="5" id="KW-0413">Isomerase</keyword>
<dbReference type="GO" id="GO:0000287">
    <property type="term" value="F:magnesium ion binding"/>
    <property type="evidence" value="ECO:0007669"/>
    <property type="project" value="TreeGrafter"/>
</dbReference>
<dbReference type="EC" id="5.-.-.-" evidence="5"/>
<dbReference type="Pfam" id="PF02746">
    <property type="entry name" value="MR_MLE_N"/>
    <property type="match status" value="1"/>
</dbReference>
<feature type="domain" description="Mandelate racemase/muconate lactonizing enzyme C-terminal" evidence="4">
    <location>
        <begin position="165"/>
        <end position="261"/>
    </location>
</feature>
<dbReference type="SMART" id="SM00922">
    <property type="entry name" value="MR_MLE"/>
    <property type="match status" value="1"/>
</dbReference>
<protein>
    <submittedName>
        <fullName evidence="5">Putative isomerase YitF</fullName>
        <ecNumber evidence="5">5.-.-.-</ecNumber>
    </submittedName>
</protein>
<reference evidence="6" key="1">
    <citation type="submission" date="2017-05" db="EMBL/GenBank/DDBJ databases">
        <authorList>
            <person name="Rodrigo-Torres L."/>
            <person name="Arahal R. D."/>
            <person name="Lucena T."/>
        </authorList>
    </citation>
    <scope>NUCLEOTIDE SEQUENCE [LARGE SCALE GENOMIC DNA]</scope>
    <source>
        <strain evidence="6">CECT 8715</strain>
    </source>
</reference>
<evidence type="ECO:0000256" key="2">
    <source>
        <dbReference type="ARBA" id="ARBA00022723"/>
    </source>
</evidence>
<comment type="cofactor">
    <cofactor evidence="1">
        <name>Mg(2+)</name>
        <dbReference type="ChEBI" id="CHEBI:18420"/>
    </cofactor>
</comment>
<proteinExistence type="predicted"/>
<evidence type="ECO:0000313" key="5">
    <source>
        <dbReference type="EMBL" id="SMX33065.1"/>
    </source>
</evidence>
<accession>A0A238JR81</accession>
<dbReference type="PANTHER" id="PTHR13794">
    <property type="entry name" value="ENOLASE SUPERFAMILY, MANDELATE RACEMASE"/>
    <property type="match status" value="1"/>
</dbReference>
<dbReference type="InterPro" id="IPR046945">
    <property type="entry name" value="RHMD-like"/>
</dbReference>
<dbReference type="InterPro" id="IPR036849">
    <property type="entry name" value="Enolase-like_C_sf"/>
</dbReference>
<dbReference type="SUPFAM" id="SSF54826">
    <property type="entry name" value="Enolase N-terminal domain-like"/>
    <property type="match status" value="1"/>
</dbReference>
<gene>
    <name evidence="5" type="primary">yitF</name>
    <name evidence="5" type="ORF">RUA8715_00087</name>
</gene>
<dbReference type="InterPro" id="IPR029065">
    <property type="entry name" value="Enolase_C-like"/>
</dbReference>
<dbReference type="Proteomes" id="UP000202485">
    <property type="component" value="Unassembled WGS sequence"/>
</dbReference>
<dbReference type="GO" id="GO:0016052">
    <property type="term" value="P:carbohydrate catabolic process"/>
    <property type="evidence" value="ECO:0007669"/>
    <property type="project" value="TreeGrafter"/>
</dbReference>
<dbReference type="PANTHER" id="PTHR13794:SF58">
    <property type="entry name" value="MITOCHONDRIAL ENOLASE SUPERFAMILY MEMBER 1"/>
    <property type="match status" value="1"/>
</dbReference>
<dbReference type="EMBL" id="FXYG01000001">
    <property type="protein sequence ID" value="SMX33065.1"/>
    <property type="molecule type" value="Genomic_DNA"/>
</dbReference>
<evidence type="ECO:0000256" key="1">
    <source>
        <dbReference type="ARBA" id="ARBA00001946"/>
    </source>
</evidence>
<keyword evidence="2" id="KW-0479">Metal-binding</keyword>
<evidence type="ECO:0000313" key="6">
    <source>
        <dbReference type="Proteomes" id="UP000202485"/>
    </source>
</evidence>
<keyword evidence="6" id="KW-1185">Reference proteome</keyword>
<dbReference type="Pfam" id="PF13378">
    <property type="entry name" value="MR_MLE_C"/>
    <property type="match status" value="1"/>
</dbReference>
<dbReference type="Gene3D" id="3.30.390.10">
    <property type="entry name" value="Enolase-like, N-terminal domain"/>
    <property type="match status" value="1"/>
</dbReference>
<dbReference type="GO" id="GO:0016853">
    <property type="term" value="F:isomerase activity"/>
    <property type="evidence" value="ECO:0007669"/>
    <property type="project" value="UniProtKB-KW"/>
</dbReference>
<sequence length="403" mass="44466">MLTASPNVPGTLHFMKITKITSHVLQYEMPEVLGYSQQYYDKRTTHLVEVQTDEGVTGWGECFGPGNVARANKSIVEQVIQPMVQGLDPLDKDVIWHKVYNLLRDHGQGGMPIQALSGVDIALWDIVGKVAGLPLHKLIGGAHRTSVPCYGYGMMLRDEPIADLSARFEDEAATIKDMGFVATKMKTGFGPKPDVQLCEAVRRGVGEDFPFMVDANHAYTTSEAFYVGRALEELGAYWFEEPVAPEDLDGYRELRAGLKINISGGEAVFNRWAWRALLENRSVDIAQPEVCALGGISEYLRVLALCHTHFTPVVNHVWGSAVAVATNLHLLAAMPAMPGGLHPWEPMLEFDTTDNKFRDDLLTVPLEIQKQVKANNGRVTIPTGPGLGVEPDLEFIDHHRIDG</sequence>
<dbReference type="InterPro" id="IPR018110">
    <property type="entry name" value="Mandel_Rmase/mucon_lact_enz_CS"/>
</dbReference>
<name>A0A238JR81_9RHOB</name>
<dbReference type="PROSITE" id="PS00908">
    <property type="entry name" value="MR_MLE_1"/>
    <property type="match status" value="1"/>
</dbReference>
<dbReference type="SUPFAM" id="SSF51604">
    <property type="entry name" value="Enolase C-terminal domain-like"/>
    <property type="match status" value="1"/>
</dbReference>
<keyword evidence="3" id="KW-0460">Magnesium</keyword>
<evidence type="ECO:0000256" key="3">
    <source>
        <dbReference type="ARBA" id="ARBA00022842"/>
    </source>
</evidence>
<dbReference type="InterPro" id="IPR013341">
    <property type="entry name" value="Mandelate_racemase_N_dom"/>
</dbReference>